<proteinExistence type="predicted"/>
<comment type="subcellular location">
    <subcellularLocation>
        <location evidence="1">Cell membrane</location>
        <topology evidence="1">Multi-pass membrane protein</topology>
    </subcellularLocation>
</comment>
<gene>
    <name evidence="12" type="ORF">KL86PLE_30458</name>
</gene>
<protein>
    <recommendedName>
        <fullName evidence="10">Autoinducer 2 import system permease protein LsrC</fullName>
    </recommendedName>
</protein>
<evidence type="ECO:0000256" key="3">
    <source>
        <dbReference type="ARBA" id="ARBA00022448"/>
    </source>
</evidence>
<keyword evidence="4" id="KW-1003">Cell membrane</keyword>
<keyword evidence="6 11" id="KW-0812">Transmembrane</keyword>
<keyword evidence="7 11" id="KW-1133">Transmembrane helix</keyword>
<dbReference type="GO" id="GO:0022857">
    <property type="term" value="F:transmembrane transporter activity"/>
    <property type="evidence" value="ECO:0007669"/>
    <property type="project" value="InterPro"/>
</dbReference>
<feature type="transmembrane region" description="Helical" evidence="11">
    <location>
        <begin position="172"/>
        <end position="193"/>
    </location>
</feature>
<dbReference type="RefSeq" id="WP_288196287.1">
    <property type="nucleotide sequence ID" value="NZ_LT608334.1"/>
</dbReference>
<evidence type="ECO:0000256" key="11">
    <source>
        <dbReference type="SAM" id="Phobius"/>
    </source>
</evidence>
<evidence type="ECO:0000256" key="2">
    <source>
        <dbReference type="ARBA" id="ARBA00011262"/>
    </source>
</evidence>
<keyword evidence="8 11" id="KW-0472">Membrane</keyword>
<evidence type="ECO:0000256" key="4">
    <source>
        <dbReference type="ARBA" id="ARBA00022475"/>
    </source>
</evidence>
<dbReference type="Pfam" id="PF02653">
    <property type="entry name" value="BPD_transp_2"/>
    <property type="match status" value="1"/>
</dbReference>
<feature type="transmembrane region" description="Helical" evidence="11">
    <location>
        <begin position="12"/>
        <end position="33"/>
    </location>
</feature>
<dbReference type="PANTHER" id="PTHR32196">
    <property type="entry name" value="ABC TRANSPORTER PERMEASE PROTEIN YPHD-RELATED-RELATED"/>
    <property type="match status" value="1"/>
</dbReference>
<dbReference type="InterPro" id="IPR001851">
    <property type="entry name" value="ABC_transp_permease"/>
</dbReference>
<dbReference type="CDD" id="cd06579">
    <property type="entry name" value="TM_PBP1_transp_AraH_like"/>
    <property type="match status" value="1"/>
</dbReference>
<dbReference type="EMBL" id="FMJD01000007">
    <property type="protein sequence ID" value="SCM76011.1"/>
    <property type="molecule type" value="Genomic_DNA"/>
</dbReference>
<evidence type="ECO:0000256" key="1">
    <source>
        <dbReference type="ARBA" id="ARBA00004651"/>
    </source>
</evidence>
<keyword evidence="5" id="KW-0997">Cell inner membrane</keyword>
<name>A0A212LEN2_9HYPH</name>
<organism evidence="12">
    <name type="scientific">uncultured Pleomorphomonas sp</name>
    <dbReference type="NCBI Taxonomy" id="442121"/>
    <lineage>
        <taxon>Bacteria</taxon>
        <taxon>Pseudomonadati</taxon>
        <taxon>Pseudomonadota</taxon>
        <taxon>Alphaproteobacteria</taxon>
        <taxon>Hyphomicrobiales</taxon>
        <taxon>Pleomorphomonadaceae</taxon>
        <taxon>Pleomorphomonas</taxon>
        <taxon>environmental samples</taxon>
    </lineage>
</organism>
<dbReference type="GO" id="GO:0005886">
    <property type="term" value="C:plasma membrane"/>
    <property type="evidence" value="ECO:0007669"/>
    <property type="project" value="UniProtKB-SubCell"/>
</dbReference>
<reference evidence="12" key="1">
    <citation type="submission" date="2016-08" db="EMBL/GenBank/DDBJ databases">
        <authorList>
            <person name="Seilhamer J.J."/>
        </authorList>
    </citation>
    <scope>NUCLEOTIDE SEQUENCE</scope>
    <source>
        <strain evidence="12">86</strain>
    </source>
</reference>
<keyword evidence="3" id="KW-0813">Transport</keyword>
<sequence>MSALAPPGGRGLSAAVVSAVPLLVFLALLAYFGARAPGFLDPATLILILKQAIPTAVLGVGLSFVVIGGGDDVVAGGIDLSVPSIAVLSAAIIADQLAFHGAGTLAAVLLGFMAAVAAGLCNAVLVTRIGMTPLLATLASSTAFIGLSKLVTANRRIDLSDPLIVTLRDGTVAGLPLGLLAATALIVIAIAAVHRSRWGLRLQAVGGNRDAAVIAGLDARRFVTQSFLIAGVFGGLASLFVLARGSGSTPGVAEILLMETVLATFLGAAFSPRRVVTVWGAALGAILVSALSIGFGSVGVDVFWTGCVKGGLILVVVAAAAVARRSRT</sequence>
<feature type="transmembrane region" description="Helical" evidence="11">
    <location>
        <begin position="105"/>
        <end position="127"/>
    </location>
</feature>
<evidence type="ECO:0000313" key="12">
    <source>
        <dbReference type="EMBL" id="SCM76011.1"/>
    </source>
</evidence>
<feature type="transmembrane region" description="Helical" evidence="11">
    <location>
        <begin position="45"/>
        <end position="68"/>
    </location>
</feature>
<feature type="transmembrane region" description="Helical" evidence="11">
    <location>
        <begin position="302"/>
        <end position="323"/>
    </location>
</feature>
<evidence type="ECO:0000256" key="9">
    <source>
        <dbReference type="ARBA" id="ARBA00025439"/>
    </source>
</evidence>
<feature type="transmembrane region" description="Helical" evidence="11">
    <location>
        <begin position="251"/>
        <end position="270"/>
    </location>
</feature>
<dbReference type="AlphaFoldDB" id="A0A212LEN2"/>
<evidence type="ECO:0000256" key="7">
    <source>
        <dbReference type="ARBA" id="ARBA00022989"/>
    </source>
</evidence>
<evidence type="ECO:0000256" key="10">
    <source>
        <dbReference type="ARBA" id="ARBA00039382"/>
    </source>
</evidence>
<feature type="transmembrane region" description="Helical" evidence="11">
    <location>
        <begin position="134"/>
        <end position="152"/>
    </location>
</feature>
<feature type="transmembrane region" description="Helical" evidence="11">
    <location>
        <begin position="277"/>
        <end position="296"/>
    </location>
</feature>
<evidence type="ECO:0000256" key="5">
    <source>
        <dbReference type="ARBA" id="ARBA00022519"/>
    </source>
</evidence>
<feature type="transmembrane region" description="Helical" evidence="11">
    <location>
        <begin position="227"/>
        <end position="245"/>
    </location>
</feature>
<dbReference type="PANTHER" id="PTHR32196:SF29">
    <property type="entry name" value="AUTOINDUCER 2 IMPORT SYSTEM PERMEASE PROTEIN LSRC"/>
    <property type="match status" value="1"/>
</dbReference>
<comment type="function">
    <text evidence="9">Part of the ABC transporter complex LsrABCD involved in autoinducer 2 (AI-2) import. Probably responsible for the translocation of the substrate across the membrane.</text>
</comment>
<evidence type="ECO:0000256" key="6">
    <source>
        <dbReference type="ARBA" id="ARBA00022692"/>
    </source>
</evidence>
<accession>A0A212LEN2</accession>
<comment type="subunit">
    <text evidence="2">The complex is composed of two ATP-binding proteins (LsrA), two transmembrane proteins (LsrC and LsrD) and a solute-binding protein (LsrB).</text>
</comment>
<evidence type="ECO:0000256" key="8">
    <source>
        <dbReference type="ARBA" id="ARBA00023136"/>
    </source>
</evidence>
<feature type="transmembrane region" description="Helical" evidence="11">
    <location>
        <begin position="80"/>
        <end position="99"/>
    </location>
</feature>